<dbReference type="GO" id="GO:0009416">
    <property type="term" value="P:response to light stimulus"/>
    <property type="evidence" value="ECO:0007669"/>
    <property type="project" value="TreeGrafter"/>
</dbReference>
<evidence type="ECO:0000259" key="7">
    <source>
        <dbReference type="PROSITE" id="PS51645"/>
    </source>
</evidence>
<dbReference type="GO" id="GO:0003677">
    <property type="term" value="F:DNA binding"/>
    <property type="evidence" value="ECO:0007669"/>
    <property type="project" value="TreeGrafter"/>
</dbReference>
<accession>A0A5D3YJT5</accession>
<dbReference type="SUPFAM" id="SSF52425">
    <property type="entry name" value="Cryptochrome/photolyase, N-terminal domain"/>
    <property type="match status" value="1"/>
</dbReference>
<dbReference type="Gene3D" id="3.40.50.620">
    <property type="entry name" value="HUPs"/>
    <property type="match status" value="1"/>
</dbReference>
<keyword evidence="8" id="KW-0456">Lyase</keyword>
<sequence length="490" mass="58237">MNNRQTIDVVWFKRDLRLSDHVPLKHAIESPRPVLLLYIFEPSLFESDHYGNRHGRFVWESLCDMRDQLEPYDADIVTVYDEVIPFFEKLSKIYNIHTAYSHEETGINLTFERDKDFARFCDRYGIRWEESPTNAVFRGLMHRDGWRDRWKERAKRELHAPDLTALNAIGISSDQWNEFKLKPIPQSFKTPNLLFQQGGEANAWRCLEDFVYERGRRYNDLISKPAGSRYGCSRLSPFLTWGNLSLQQAYQFLWDQYEELDHQWPLRSFGSRLKWHCHFIQKFEAEPRIEFENLNRGYNDIRTERNEEFIEAWEAGETGFPLVDACMRAVKQTGYINFRMRAMLVSVLTHHLWQPWQAGAQFLGRQFLDFEPGIHYSQFQMQAGTMGVNSVRIYNPVKQGYDHDADGNFIRQWVPELRPVPVELIHEPWQMSPMEQQMYGVKLGSEYPERLVDHKVAYNKANETLWSKKNDPKVKRENERILQKHVKTRS</sequence>
<evidence type="ECO:0000313" key="8">
    <source>
        <dbReference type="EMBL" id="TYP94043.1"/>
    </source>
</evidence>
<keyword evidence="3 5" id="KW-0274">FAD</keyword>
<evidence type="ECO:0000256" key="1">
    <source>
        <dbReference type="ARBA" id="ARBA00001932"/>
    </source>
</evidence>
<feature type="binding site" evidence="5">
    <location>
        <position position="269"/>
    </location>
    <ligand>
        <name>FAD</name>
        <dbReference type="ChEBI" id="CHEBI:57692"/>
    </ligand>
</feature>
<comment type="cofactor">
    <cofactor evidence="1">
        <name>(6R)-5,10-methylene-5,6,7,8-tetrahydrofolate</name>
        <dbReference type="ChEBI" id="CHEBI:15636"/>
    </cofactor>
</comment>
<evidence type="ECO:0000256" key="2">
    <source>
        <dbReference type="ARBA" id="ARBA00022630"/>
    </source>
</evidence>
<dbReference type="OrthoDB" id="9772484at2"/>
<dbReference type="GO" id="GO:0006139">
    <property type="term" value="P:nucleobase-containing compound metabolic process"/>
    <property type="evidence" value="ECO:0007669"/>
    <property type="project" value="UniProtKB-ARBA"/>
</dbReference>
<dbReference type="InterPro" id="IPR006050">
    <property type="entry name" value="DNA_photolyase_N"/>
</dbReference>
<evidence type="ECO:0000256" key="6">
    <source>
        <dbReference type="SAM" id="MobiDB-lite"/>
    </source>
</evidence>
<proteinExistence type="predicted"/>
<keyword evidence="2 5" id="KW-0285">Flavoprotein</keyword>
<protein>
    <submittedName>
        <fullName evidence="8">Deoxyribodipyrimidine photo-lyase family protein (Cryptochrome)</fullName>
    </submittedName>
</protein>
<organism evidence="8 9">
    <name type="scientific">Fodinibius salinus</name>
    <dbReference type="NCBI Taxonomy" id="860790"/>
    <lineage>
        <taxon>Bacteria</taxon>
        <taxon>Pseudomonadati</taxon>
        <taxon>Balneolota</taxon>
        <taxon>Balneolia</taxon>
        <taxon>Balneolales</taxon>
        <taxon>Balneolaceae</taxon>
        <taxon>Fodinibius</taxon>
    </lineage>
</organism>
<dbReference type="Pfam" id="PF03441">
    <property type="entry name" value="FAD_binding_7"/>
    <property type="match status" value="1"/>
</dbReference>
<dbReference type="InterPro" id="IPR002081">
    <property type="entry name" value="Cryptochrome/DNA_photolyase_1"/>
</dbReference>
<dbReference type="PANTHER" id="PTHR11455:SF9">
    <property type="entry name" value="CRYPTOCHROME CIRCADIAN CLOCK 5 ISOFORM X1"/>
    <property type="match status" value="1"/>
</dbReference>
<evidence type="ECO:0000313" key="9">
    <source>
        <dbReference type="Proteomes" id="UP000324595"/>
    </source>
</evidence>
<keyword evidence="4" id="KW-0157">Chromophore</keyword>
<dbReference type="GO" id="GO:0006950">
    <property type="term" value="P:response to stress"/>
    <property type="evidence" value="ECO:0007669"/>
    <property type="project" value="UniProtKB-ARBA"/>
</dbReference>
<keyword evidence="9" id="KW-1185">Reference proteome</keyword>
<comment type="caution">
    <text evidence="8">The sequence shown here is derived from an EMBL/GenBank/DDBJ whole genome shotgun (WGS) entry which is preliminary data.</text>
</comment>
<reference evidence="8 9" key="1">
    <citation type="submission" date="2019-07" db="EMBL/GenBank/DDBJ databases">
        <title>Genomic Encyclopedia of Archaeal and Bacterial Type Strains, Phase II (KMG-II): from individual species to whole genera.</title>
        <authorList>
            <person name="Goeker M."/>
        </authorList>
    </citation>
    <scope>NUCLEOTIDE SEQUENCE [LARGE SCALE GENOMIC DNA]</scope>
    <source>
        <strain evidence="8 9">DSM 21935</strain>
    </source>
</reference>
<dbReference type="PROSITE" id="PS00394">
    <property type="entry name" value="DNA_PHOTOLYASES_1_1"/>
    <property type="match status" value="1"/>
</dbReference>
<dbReference type="Pfam" id="PF00875">
    <property type="entry name" value="DNA_photolyase"/>
    <property type="match status" value="1"/>
</dbReference>
<dbReference type="AlphaFoldDB" id="A0A5D3YJT5"/>
<dbReference type="Gene3D" id="1.10.579.10">
    <property type="entry name" value="DNA Cyclobutane Dipyrimidine Photolyase, subunit A, domain 3"/>
    <property type="match status" value="1"/>
</dbReference>
<dbReference type="PROSITE" id="PS51645">
    <property type="entry name" value="PHR_CRY_ALPHA_BETA"/>
    <property type="match status" value="1"/>
</dbReference>
<feature type="compositionally biased region" description="Basic and acidic residues" evidence="6">
    <location>
        <begin position="469"/>
        <end position="482"/>
    </location>
</feature>
<feature type="region of interest" description="Disordered" evidence="6">
    <location>
        <begin position="469"/>
        <end position="490"/>
    </location>
</feature>
<evidence type="ECO:0000256" key="5">
    <source>
        <dbReference type="PIRSR" id="PIRSR602081-1"/>
    </source>
</evidence>
<dbReference type="GO" id="GO:0071949">
    <property type="term" value="F:FAD binding"/>
    <property type="evidence" value="ECO:0007669"/>
    <property type="project" value="TreeGrafter"/>
</dbReference>
<evidence type="ECO:0000256" key="3">
    <source>
        <dbReference type="ARBA" id="ARBA00022827"/>
    </source>
</evidence>
<dbReference type="InterPro" id="IPR018394">
    <property type="entry name" value="DNA_photolyase_1_CS_C"/>
</dbReference>
<dbReference type="PANTHER" id="PTHR11455">
    <property type="entry name" value="CRYPTOCHROME"/>
    <property type="match status" value="1"/>
</dbReference>
<dbReference type="InterPro" id="IPR014729">
    <property type="entry name" value="Rossmann-like_a/b/a_fold"/>
</dbReference>
<dbReference type="GO" id="GO:0003904">
    <property type="term" value="F:deoxyribodipyrimidine photo-lyase activity"/>
    <property type="evidence" value="ECO:0007669"/>
    <property type="project" value="TreeGrafter"/>
</dbReference>
<dbReference type="Proteomes" id="UP000324595">
    <property type="component" value="Unassembled WGS sequence"/>
</dbReference>
<comment type="cofactor">
    <cofactor evidence="5">
        <name>FAD</name>
        <dbReference type="ChEBI" id="CHEBI:57692"/>
    </cofactor>
    <text evidence="5">Binds 1 FAD per subunit.</text>
</comment>
<dbReference type="Gene3D" id="1.25.40.80">
    <property type="match status" value="1"/>
</dbReference>
<dbReference type="InterPro" id="IPR036155">
    <property type="entry name" value="Crypto/Photolyase_N_sf"/>
</dbReference>
<dbReference type="InterPro" id="IPR005101">
    <property type="entry name" value="Cryptochr/Photolyase_FAD-bd"/>
</dbReference>
<dbReference type="RefSeq" id="WP_148899072.1">
    <property type="nucleotide sequence ID" value="NZ_VNHY01000002.1"/>
</dbReference>
<gene>
    <name evidence="8" type="ORF">LX73_1766</name>
</gene>
<dbReference type="SUPFAM" id="SSF48173">
    <property type="entry name" value="Cryptochrome/photolyase FAD-binding domain"/>
    <property type="match status" value="1"/>
</dbReference>
<name>A0A5D3YJT5_9BACT</name>
<feature type="domain" description="Photolyase/cryptochrome alpha/beta" evidence="7">
    <location>
        <begin position="6"/>
        <end position="136"/>
    </location>
</feature>
<evidence type="ECO:0000256" key="4">
    <source>
        <dbReference type="ARBA" id="ARBA00022991"/>
    </source>
</evidence>
<feature type="binding site" evidence="5">
    <location>
        <position position="218"/>
    </location>
    <ligand>
        <name>FAD</name>
        <dbReference type="ChEBI" id="CHEBI:57692"/>
    </ligand>
</feature>
<dbReference type="EMBL" id="VNHY01000002">
    <property type="protein sequence ID" value="TYP94043.1"/>
    <property type="molecule type" value="Genomic_DNA"/>
</dbReference>
<dbReference type="InterPro" id="IPR036134">
    <property type="entry name" value="Crypto/Photolyase_FAD-like_sf"/>
</dbReference>